<keyword evidence="1" id="KW-0732">Signal</keyword>
<name>A0A2W5KNS1_9GAMM</name>
<evidence type="ECO:0000256" key="1">
    <source>
        <dbReference type="SAM" id="SignalP"/>
    </source>
</evidence>
<sequence>MLLTRTLLGLAWGLAAGAAAAQDVVFADGFEPVTAMRMSDLALRDPHVYVNAIFSCADVTDTPLLGFSLNGTIRARIQTDEDGDGWLDANFLQLYRPLTAGGSGPVAVTGGVCTAPMATTTCLRDPALTPQPRWYTTATSGTCLAAEPGSVRPYSPAVAAVDAPCLLSSTQEMMLDLGGIAIPARASTFAGRFSGTPAVPAEGLLSAFVREVDAEAVLLPADLPLIGGQPLSSLLPGGTGNCAGHDDRDILNGERGWWFHLNYSAAAVPWSEP</sequence>
<organism evidence="2 3">
    <name type="scientific">Rhodanobacter denitrificans</name>
    <dbReference type="NCBI Taxonomy" id="666685"/>
    <lineage>
        <taxon>Bacteria</taxon>
        <taxon>Pseudomonadati</taxon>
        <taxon>Pseudomonadota</taxon>
        <taxon>Gammaproteobacteria</taxon>
        <taxon>Lysobacterales</taxon>
        <taxon>Rhodanobacteraceae</taxon>
        <taxon>Rhodanobacter</taxon>
    </lineage>
</organism>
<evidence type="ECO:0000313" key="2">
    <source>
        <dbReference type="EMBL" id="PZQ18706.1"/>
    </source>
</evidence>
<dbReference type="Proteomes" id="UP000249046">
    <property type="component" value="Unassembled WGS sequence"/>
</dbReference>
<dbReference type="AlphaFoldDB" id="A0A2W5KNS1"/>
<evidence type="ECO:0000313" key="3">
    <source>
        <dbReference type="Proteomes" id="UP000249046"/>
    </source>
</evidence>
<feature type="signal peptide" evidence="1">
    <location>
        <begin position="1"/>
        <end position="21"/>
    </location>
</feature>
<gene>
    <name evidence="2" type="ORF">DI564_05315</name>
</gene>
<accession>A0A2W5KNS1</accession>
<dbReference type="EMBL" id="QFPO01000003">
    <property type="protein sequence ID" value="PZQ18706.1"/>
    <property type="molecule type" value="Genomic_DNA"/>
</dbReference>
<reference evidence="2 3" key="1">
    <citation type="submission" date="2017-08" db="EMBL/GenBank/DDBJ databases">
        <title>Infants hospitalized years apart are colonized by the same room-sourced microbial strains.</title>
        <authorList>
            <person name="Brooks B."/>
            <person name="Olm M.R."/>
            <person name="Firek B.A."/>
            <person name="Baker R."/>
            <person name="Thomas B.C."/>
            <person name="Morowitz M.J."/>
            <person name="Banfield J.F."/>
        </authorList>
    </citation>
    <scope>NUCLEOTIDE SEQUENCE [LARGE SCALE GENOMIC DNA]</scope>
    <source>
        <strain evidence="2">S2_005_003_R2_42</strain>
    </source>
</reference>
<proteinExistence type="predicted"/>
<comment type="caution">
    <text evidence="2">The sequence shown here is derived from an EMBL/GenBank/DDBJ whole genome shotgun (WGS) entry which is preliminary data.</text>
</comment>
<protein>
    <submittedName>
        <fullName evidence="2">Uncharacterized protein</fullName>
    </submittedName>
</protein>
<feature type="chain" id="PRO_5016060153" evidence="1">
    <location>
        <begin position="22"/>
        <end position="273"/>
    </location>
</feature>